<comment type="caution">
    <text evidence="1">The sequence shown here is derived from an EMBL/GenBank/DDBJ whole genome shotgun (WGS) entry which is preliminary data.</text>
</comment>
<protein>
    <submittedName>
        <fullName evidence="1">Uncharacterized protein</fullName>
    </submittedName>
</protein>
<organism evidence="1 2">
    <name type="scientific">Rhizopus oryzae</name>
    <name type="common">Mucormycosis agent</name>
    <name type="synonym">Rhizopus arrhizus var. delemar</name>
    <dbReference type="NCBI Taxonomy" id="64495"/>
    <lineage>
        <taxon>Eukaryota</taxon>
        <taxon>Fungi</taxon>
        <taxon>Fungi incertae sedis</taxon>
        <taxon>Mucoromycota</taxon>
        <taxon>Mucoromycotina</taxon>
        <taxon>Mucoromycetes</taxon>
        <taxon>Mucorales</taxon>
        <taxon>Mucorineae</taxon>
        <taxon>Rhizopodaceae</taxon>
        <taxon>Rhizopus</taxon>
    </lineage>
</organism>
<reference evidence="1" key="1">
    <citation type="journal article" date="2020" name="Microb. Genom.">
        <title>Genetic diversity of clinical and environmental Mucorales isolates obtained from an investigation of mucormycosis cases among solid organ transplant recipients.</title>
        <authorList>
            <person name="Nguyen M.H."/>
            <person name="Kaul D."/>
            <person name="Muto C."/>
            <person name="Cheng S.J."/>
            <person name="Richter R.A."/>
            <person name="Bruno V.M."/>
            <person name="Liu G."/>
            <person name="Beyhan S."/>
            <person name="Sundermann A.J."/>
            <person name="Mounaud S."/>
            <person name="Pasculle A.W."/>
            <person name="Nierman W.C."/>
            <person name="Driscoll E."/>
            <person name="Cumbie R."/>
            <person name="Clancy C.J."/>
            <person name="Dupont C.L."/>
        </authorList>
    </citation>
    <scope>NUCLEOTIDE SEQUENCE</scope>
    <source>
        <strain evidence="1">GL16</strain>
    </source>
</reference>
<proteinExistence type="predicted"/>
<name>A0A9P6XPW9_RHIOR</name>
<dbReference type="AlphaFoldDB" id="A0A9P6XPW9"/>
<sequence>MSNIQEAQENSAANTQGPVYLDTVENYVKNKYQFIASTITRIESKTMEQQEASMADEEENEEENHEVILDEPLIQNNQSITDDSRFYELYMACCRTVTDCS</sequence>
<accession>A0A9P6XPW9</accession>
<evidence type="ECO:0000313" key="1">
    <source>
        <dbReference type="EMBL" id="KAG1530189.1"/>
    </source>
</evidence>
<dbReference type="EMBL" id="JAANIT010006946">
    <property type="protein sequence ID" value="KAG1530189.1"/>
    <property type="molecule type" value="Genomic_DNA"/>
</dbReference>
<evidence type="ECO:0000313" key="2">
    <source>
        <dbReference type="Proteomes" id="UP000717996"/>
    </source>
</evidence>
<gene>
    <name evidence="1" type="ORF">G6F51_013918</name>
</gene>
<dbReference type="Proteomes" id="UP000717996">
    <property type="component" value="Unassembled WGS sequence"/>
</dbReference>